<comment type="caution">
    <text evidence="2">The sequence shown here is derived from an EMBL/GenBank/DDBJ whole genome shotgun (WGS) entry which is preliminary data.</text>
</comment>
<keyword evidence="3" id="KW-1185">Reference proteome</keyword>
<proteinExistence type="predicted"/>
<dbReference type="PANTHER" id="PTHR33209:SF2">
    <property type="entry name" value="CHROMOSOME UNDETERMINED SCAFFOLD_55, WHOLE GENOME SHOTGUN SEQUENCE"/>
    <property type="match status" value="1"/>
</dbReference>
<keyword evidence="1" id="KW-0812">Transmembrane</keyword>
<feature type="transmembrane region" description="Helical" evidence="1">
    <location>
        <begin position="207"/>
        <end position="225"/>
    </location>
</feature>
<dbReference type="AlphaFoldDB" id="A0A8S1SLK8"/>
<accession>A0A8S1SLK8</accession>
<sequence>MFLQGSKIKTLEPTVNQQMKYSTRQLNQEPKSSHSLHRRYSTIGVIHQDVYKIEDKYSKKLNHLLQTKYYNMHQLFKKKQYIPANFKLDNKPFEHVVTNQFSKTSSQFVQKKKKFNVKEWHKINYDRFRFLSSLVYKFHRLIDNIDQSRKQIIIELNHLIVLIMTGVRVKDVILYKKKILLYFQLTKINTTKNMTELLRLYENNFTIILYLFIIIMSQLISKIFFQKTVLVLRIQGSINSQLVSQISHQLEHYNRGSVVALGLIINSQGGCPYQVEVLKKRIKNYLNDLPLYTFATEHSLGNAYQLLQLGNKSYAQNTSKIGFTHMYQNKLNFADFLKNYGINTLQYQSSQIVNHNFVVNSSIKSNNQQEINYLHQYYGLKSKQLTEECWTSRREKIKINKEQLENNVFLGVEAKELGLVDELGSYEKVLMQQYPKAKIIPINTEGKLREYENWFNLFIKISQSRGFLGLVLLFGVKVMVKWGLIIYVWRQSVKQRKLQKQQELQQ</sequence>
<organism evidence="2 3">
    <name type="scientific">Paramecium pentaurelia</name>
    <dbReference type="NCBI Taxonomy" id="43138"/>
    <lineage>
        <taxon>Eukaryota</taxon>
        <taxon>Sar</taxon>
        <taxon>Alveolata</taxon>
        <taxon>Ciliophora</taxon>
        <taxon>Intramacronucleata</taxon>
        <taxon>Oligohymenophorea</taxon>
        <taxon>Peniculida</taxon>
        <taxon>Parameciidae</taxon>
        <taxon>Paramecium</taxon>
    </lineage>
</organism>
<evidence type="ECO:0000313" key="2">
    <source>
        <dbReference type="EMBL" id="CAD8141323.1"/>
    </source>
</evidence>
<dbReference type="Proteomes" id="UP000689195">
    <property type="component" value="Unassembled WGS sequence"/>
</dbReference>
<gene>
    <name evidence="2" type="ORF">PPENT_87.1.T0100054</name>
</gene>
<keyword evidence="1" id="KW-1133">Transmembrane helix</keyword>
<name>A0A8S1SLK8_9CILI</name>
<protein>
    <submittedName>
        <fullName evidence="2">Uncharacterized protein</fullName>
    </submittedName>
</protein>
<feature type="transmembrane region" description="Helical" evidence="1">
    <location>
        <begin position="467"/>
        <end position="489"/>
    </location>
</feature>
<evidence type="ECO:0000313" key="3">
    <source>
        <dbReference type="Proteomes" id="UP000689195"/>
    </source>
</evidence>
<evidence type="ECO:0000256" key="1">
    <source>
        <dbReference type="SAM" id="Phobius"/>
    </source>
</evidence>
<reference evidence="2" key="1">
    <citation type="submission" date="2021-01" db="EMBL/GenBank/DDBJ databases">
        <authorList>
            <consortium name="Genoscope - CEA"/>
            <person name="William W."/>
        </authorList>
    </citation>
    <scope>NUCLEOTIDE SEQUENCE</scope>
</reference>
<dbReference type="PANTHER" id="PTHR33209">
    <property type="entry name" value="PROTEASE 4"/>
    <property type="match status" value="1"/>
</dbReference>
<dbReference type="EMBL" id="CAJJDO010000010">
    <property type="protein sequence ID" value="CAD8141323.1"/>
    <property type="molecule type" value="Genomic_DNA"/>
</dbReference>
<dbReference type="OrthoDB" id="296513at2759"/>
<keyword evidence="1" id="KW-0472">Membrane</keyword>